<evidence type="ECO:0008006" key="3">
    <source>
        <dbReference type="Google" id="ProtNLM"/>
    </source>
</evidence>
<reference evidence="1 2" key="1">
    <citation type="submission" date="2011-01" db="EMBL/GenBank/DDBJ databases">
        <authorList>
            <person name="Muzny D."/>
            <person name="Qin X."/>
            <person name="Buhay C."/>
            <person name="Dugan-Rocha S."/>
            <person name="Ding Y."/>
            <person name="Chen G."/>
            <person name="Hawes A."/>
            <person name="Holder M."/>
            <person name="Jhangiani S."/>
            <person name="Johnson A."/>
            <person name="Khan Z."/>
            <person name="Li Z."/>
            <person name="Liu W."/>
            <person name="Liu X."/>
            <person name="Perez L."/>
            <person name="Shen H."/>
            <person name="Wang Q."/>
            <person name="Watt J."/>
            <person name="Xi L."/>
            <person name="Xin Y."/>
            <person name="Zhou J."/>
            <person name="Deng J."/>
            <person name="Jiang H."/>
            <person name="Liu Y."/>
            <person name="Qu J."/>
            <person name="Song X.-Z."/>
            <person name="Zhang L."/>
            <person name="Villasana D."/>
            <person name="Johnson A."/>
            <person name="Liu J."/>
            <person name="Liyanage D."/>
            <person name="Lorensuhewa L."/>
            <person name="Robinson T."/>
            <person name="Song A."/>
            <person name="Song B.-B."/>
            <person name="Dinh H."/>
            <person name="Thornton R."/>
            <person name="Coyle M."/>
            <person name="Francisco L."/>
            <person name="Jackson L."/>
            <person name="Javaid M."/>
            <person name="Korchina V."/>
            <person name="Kovar C."/>
            <person name="Mata R."/>
            <person name="Mathew T."/>
            <person name="Ngo R."/>
            <person name="Nguyen L."/>
            <person name="Nguyen N."/>
            <person name="Okwuonu G."/>
            <person name="Ongeri F."/>
            <person name="Pham C."/>
            <person name="Simmons D."/>
            <person name="Wilczek-Boney K."/>
            <person name="Hale W."/>
            <person name="Jakkamsetti A."/>
            <person name="Pham P."/>
            <person name="Ruth R."/>
            <person name="San Lucas F."/>
            <person name="Warren J."/>
            <person name="Zhang J."/>
            <person name="Zhao Z."/>
            <person name="Zhou C."/>
            <person name="Zhu D."/>
            <person name="Lee S."/>
            <person name="Bess C."/>
            <person name="Blankenburg K."/>
            <person name="Forbes L."/>
            <person name="Fu Q."/>
            <person name="Gubbala S."/>
            <person name="Hirani K."/>
            <person name="Jayaseelan J.C."/>
            <person name="Lara F."/>
            <person name="Munidasa M."/>
            <person name="Palculict T."/>
            <person name="Patil S."/>
            <person name="Pu L.-L."/>
            <person name="Saada N."/>
            <person name="Tang L."/>
            <person name="Weissenberger G."/>
            <person name="Zhu Y."/>
            <person name="Hemphill L."/>
            <person name="Shang Y."/>
            <person name="Youmans B."/>
            <person name="Ayvaz T."/>
            <person name="Ross M."/>
            <person name="Santibanez J."/>
            <person name="Aqrawi P."/>
            <person name="Gross S."/>
            <person name="Joshi V."/>
            <person name="Fowler G."/>
            <person name="Nazareth L."/>
            <person name="Reid J."/>
            <person name="Worley K."/>
            <person name="Petrosino J."/>
            <person name="Highlander S."/>
            <person name="Gibbs R."/>
        </authorList>
    </citation>
    <scope>NUCLEOTIDE SEQUENCE [LARGE SCALE GENOMIC DNA]</scope>
    <source>
        <strain evidence="1 2">ATCC 49124</strain>
    </source>
</reference>
<proteinExistence type="predicted"/>
<organism evidence="1 2">
    <name type="scientific">Streptococcus vestibularis ATCC 49124</name>
    <dbReference type="NCBI Taxonomy" id="889206"/>
    <lineage>
        <taxon>Bacteria</taxon>
        <taxon>Bacillati</taxon>
        <taxon>Bacillota</taxon>
        <taxon>Bacilli</taxon>
        <taxon>Lactobacillales</taxon>
        <taxon>Streptococcaceae</taxon>
        <taxon>Streptococcus</taxon>
    </lineage>
</organism>
<gene>
    <name evidence="1" type="ORF">HMPREF9425_0478</name>
</gene>
<evidence type="ECO:0000313" key="1">
    <source>
        <dbReference type="EMBL" id="EFX96617.1"/>
    </source>
</evidence>
<protein>
    <recommendedName>
        <fullName evidence="3">Helix-turn-helix type 11 domain-containing protein</fullName>
    </recommendedName>
</protein>
<comment type="caution">
    <text evidence="1">The sequence shown here is derived from an EMBL/GenBank/DDBJ whole genome shotgun (WGS) entry which is preliminary data.</text>
</comment>
<name>A0ABP2KK45_STRVE</name>
<keyword evidence="2" id="KW-1185">Reference proteome</keyword>
<evidence type="ECO:0000313" key="2">
    <source>
        <dbReference type="Proteomes" id="UP000003697"/>
    </source>
</evidence>
<dbReference type="Proteomes" id="UP000003697">
    <property type="component" value="Unassembled WGS sequence"/>
</dbReference>
<sequence length="39" mass="4615">MTASKTKRLLYFMSELEKENDISKTDYLARFGISERTLK</sequence>
<dbReference type="EMBL" id="AEVI01000016">
    <property type="protein sequence ID" value="EFX96617.1"/>
    <property type="molecule type" value="Genomic_DNA"/>
</dbReference>
<accession>A0ABP2KK45</accession>